<reference evidence="3 4" key="1">
    <citation type="submission" date="2019-04" db="EMBL/GenBank/DDBJ databases">
        <title>Complete genome sequence of Arthrobacter sp. ZXY-2 associated with effective atrazine degradation and salt adaptation.</title>
        <authorList>
            <person name="Zhao X."/>
        </authorList>
    </citation>
    <scope>NUCLEOTIDE SEQUENCE [LARGE SCALE GENOMIC DNA]</scope>
    <source>
        <strain evidence="4">ZP60</strain>
    </source>
</reference>
<dbReference type="GeneID" id="42179237"/>
<feature type="region of interest" description="Disordered" evidence="1">
    <location>
        <begin position="1"/>
        <end position="22"/>
    </location>
</feature>
<proteinExistence type="predicted"/>
<dbReference type="AlphaFoldDB" id="A0A4D6KCT1"/>
<dbReference type="RefSeq" id="WP_015762302.1">
    <property type="nucleotide sequence ID" value="NZ_CP039375.1"/>
</dbReference>
<dbReference type="InterPro" id="IPR040624">
    <property type="entry name" value="HalOD1"/>
</dbReference>
<organism evidence="3 4">
    <name type="scientific">Halomicrobium mukohataei</name>
    <dbReference type="NCBI Taxonomy" id="57705"/>
    <lineage>
        <taxon>Archaea</taxon>
        <taxon>Methanobacteriati</taxon>
        <taxon>Methanobacteriota</taxon>
        <taxon>Stenosarchaea group</taxon>
        <taxon>Halobacteria</taxon>
        <taxon>Halobacteriales</taxon>
        <taxon>Haloarculaceae</taxon>
        <taxon>Halomicrobium</taxon>
    </lineage>
</organism>
<dbReference type="EMBL" id="CP039375">
    <property type="protein sequence ID" value="QCD65920.1"/>
    <property type="molecule type" value="Genomic_DNA"/>
</dbReference>
<protein>
    <recommendedName>
        <fullName evidence="2">Halobacterial output domain-containing protein</fullName>
    </recommendedName>
</protein>
<dbReference type="Pfam" id="PF18545">
    <property type="entry name" value="HalOD1"/>
    <property type="match status" value="1"/>
</dbReference>
<name>A0A4D6KCT1_9EURY</name>
<evidence type="ECO:0000313" key="4">
    <source>
        <dbReference type="Proteomes" id="UP000297053"/>
    </source>
</evidence>
<feature type="compositionally biased region" description="Polar residues" evidence="1">
    <location>
        <begin position="1"/>
        <end position="19"/>
    </location>
</feature>
<evidence type="ECO:0000256" key="1">
    <source>
        <dbReference type="SAM" id="MobiDB-lite"/>
    </source>
</evidence>
<dbReference type="OMA" id="TFEYEGY"/>
<accession>A0A4D6KCT1</accession>
<reference evidence="3 4" key="2">
    <citation type="submission" date="2019-04" db="EMBL/GenBank/DDBJ databases">
        <authorList>
            <person name="Yang S."/>
            <person name="Wei W."/>
        </authorList>
    </citation>
    <scope>NUCLEOTIDE SEQUENCE [LARGE SCALE GENOMIC DNA]</scope>
    <source>
        <strain evidence="4">ZP60</strain>
    </source>
</reference>
<evidence type="ECO:0000313" key="3">
    <source>
        <dbReference type="EMBL" id="QCD65920.1"/>
    </source>
</evidence>
<dbReference type="KEGG" id="halz:E5139_09835"/>
<evidence type="ECO:0000259" key="2">
    <source>
        <dbReference type="Pfam" id="PF18545"/>
    </source>
</evidence>
<gene>
    <name evidence="3" type="ORF">E5139_09835</name>
</gene>
<sequence>MLSMTSEVPNQSTARNPPATTEDVVRAVAEREGVAATDLTPLYDVVDPEALDAMVTHTETTVRISFDYEGYTVIVEDETVTIEEN</sequence>
<feature type="domain" description="Halobacterial output" evidence="2">
    <location>
        <begin position="20"/>
        <end position="83"/>
    </location>
</feature>
<dbReference type="Proteomes" id="UP000297053">
    <property type="component" value="Chromosome"/>
</dbReference>